<sequence>MEAEVNKLTLMKNPVTVLKELSVIKSLYALFFTLYACFKPDVVEQKETKSHTYATLNKTMTMIQELQKQTGLELSTLTQEEKTVTQQLKSHMPDS</sequence>
<evidence type="ECO:0000256" key="13">
    <source>
        <dbReference type="ARBA" id="ARBA00029651"/>
    </source>
</evidence>
<evidence type="ECO:0000256" key="9">
    <source>
        <dbReference type="ARBA" id="ARBA00022838"/>
    </source>
</evidence>
<keyword evidence="11" id="KW-0131">Cell cycle</keyword>
<evidence type="ECO:0000256" key="1">
    <source>
        <dbReference type="ARBA" id="ARBA00004186"/>
    </source>
</evidence>
<dbReference type="GO" id="GO:0000940">
    <property type="term" value="C:outer kinetochore"/>
    <property type="evidence" value="ECO:0007669"/>
    <property type="project" value="InterPro"/>
</dbReference>
<organism evidence="15 16">
    <name type="scientific">Spermophilus dauricus</name>
    <name type="common">Daurian ground squirrel</name>
    <dbReference type="NCBI Taxonomy" id="99837"/>
    <lineage>
        <taxon>Eukaryota</taxon>
        <taxon>Metazoa</taxon>
        <taxon>Chordata</taxon>
        <taxon>Craniata</taxon>
        <taxon>Vertebrata</taxon>
        <taxon>Euteleostomi</taxon>
        <taxon>Mammalia</taxon>
        <taxon>Eutheria</taxon>
        <taxon>Euarchontoglires</taxon>
        <taxon>Glires</taxon>
        <taxon>Rodentia</taxon>
        <taxon>Sciuromorpha</taxon>
        <taxon>Sciuridae</taxon>
        <taxon>Xerinae</taxon>
        <taxon>Marmotini</taxon>
        <taxon>Spermophilus</taxon>
    </lineage>
</organism>
<keyword evidence="10" id="KW-0206">Cytoskeleton</keyword>
<dbReference type="InterPro" id="IPR026762">
    <property type="entry name" value="Ska2"/>
</dbReference>
<keyword evidence="6" id="KW-0132">Cell division</keyword>
<keyword evidence="5" id="KW-0963">Cytoplasm</keyword>
<dbReference type="Gene3D" id="6.10.250.1380">
    <property type="match status" value="1"/>
</dbReference>
<dbReference type="GO" id="GO:0051301">
    <property type="term" value="P:cell division"/>
    <property type="evidence" value="ECO:0007669"/>
    <property type="project" value="UniProtKB-KW"/>
</dbReference>
<dbReference type="GO" id="GO:0005876">
    <property type="term" value="C:spindle microtubule"/>
    <property type="evidence" value="ECO:0007669"/>
    <property type="project" value="InterPro"/>
</dbReference>
<keyword evidence="12" id="KW-0137">Centromere</keyword>
<dbReference type="GO" id="GO:0000278">
    <property type="term" value="P:mitotic cell cycle"/>
    <property type="evidence" value="ECO:0007669"/>
    <property type="project" value="TreeGrafter"/>
</dbReference>
<dbReference type="InterPro" id="IPR042091">
    <property type="entry name" value="Ska2_N"/>
</dbReference>
<protein>
    <recommendedName>
        <fullName evidence="13">Protein FAM33A</fullName>
    </recommendedName>
</protein>
<keyword evidence="7" id="KW-0493">Microtubule</keyword>
<dbReference type="GO" id="GO:0008017">
    <property type="term" value="F:microtubule binding"/>
    <property type="evidence" value="ECO:0007669"/>
    <property type="project" value="InterPro"/>
</dbReference>
<comment type="subcellular location">
    <subcellularLocation>
        <location evidence="2">Chromosome</location>
        <location evidence="2">Centromere</location>
        <location evidence="2">Kinetochore</location>
    </subcellularLocation>
    <subcellularLocation>
        <location evidence="1">Cytoplasm</location>
        <location evidence="1">Cytoskeleton</location>
        <location evidence="1">Spindle</location>
    </subcellularLocation>
</comment>
<evidence type="ECO:0000256" key="4">
    <source>
        <dbReference type="ARBA" id="ARBA00022454"/>
    </source>
</evidence>
<dbReference type="AlphaFoldDB" id="A0A8C9QG50"/>
<dbReference type="Proteomes" id="UP000694422">
    <property type="component" value="Unplaced"/>
</dbReference>
<feature type="domain" description="Ska2 N-terminal" evidence="14">
    <location>
        <begin position="12"/>
        <end position="89"/>
    </location>
</feature>
<accession>A0A8C9QG50</accession>
<evidence type="ECO:0000313" key="15">
    <source>
        <dbReference type="Ensembl" id="ENSSDAP00000023711.1"/>
    </source>
</evidence>
<comment type="similarity">
    <text evidence="3">Belongs to the SKA2 family.</text>
</comment>
<evidence type="ECO:0000256" key="2">
    <source>
        <dbReference type="ARBA" id="ARBA00004629"/>
    </source>
</evidence>
<proteinExistence type="inferred from homology"/>
<dbReference type="PANTHER" id="PTHR32017:SF3">
    <property type="entry name" value="SPINDLE AND KINETOCHORE-ASSOCIATED PROTEIN 2"/>
    <property type="match status" value="1"/>
</dbReference>
<evidence type="ECO:0000256" key="5">
    <source>
        <dbReference type="ARBA" id="ARBA00022490"/>
    </source>
</evidence>
<keyword evidence="4" id="KW-0158">Chromosome</keyword>
<evidence type="ECO:0000256" key="3">
    <source>
        <dbReference type="ARBA" id="ARBA00010684"/>
    </source>
</evidence>
<evidence type="ECO:0000256" key="7">
    <source>
        <dbReference type="ARBA" id="ARBA00022701"/>
    </source>
</evidence>
<dbReference type="GO" id="GO:0007059">
    <property type="term" value="P:chromosome segregation"/>
    <property type="evidence" value="ECO:0007669"/>
    <property type="project" value="InterPro"/>
</dbReference>
<evidence type="ECO:0000256" key="10">
    <source>
        <dbReference type="ARBA" id="ARBA00023212"/>
    </source>
</evidence>
<evidence type="ECO:0000259" key="14">
    <source>
        <dbReference type="Pfam" id="PF16740"/>
    </source>
</evidence>
<keyword evidence="9" id="KW-0995">Kinetochore</keyword>
<reference evidence="15" key="1">
    <citation type="submission" date="2025-05" db="UniProtKB">
        <authorList>
            <consortium name="Ensembl"/>
        </authorList>
    </citation>
    <scope>IDENTIFICATION</scope>
</reference>
<evidence type="ECO:0000256" key="8">
    <source>
        <dbReference type="ARBA" id="ARBA00022776"/>
    </source>
</evidence>
<evidence type="ECO:0000256" key="6">
    <source>
        <dbReference type="ARBA" id="ARBA00022618"/>
    </source>
</evidence>
<dbReference type="Ensembl" id="ENSSDAT00000027137.1">
    <property type="protein sequence ID" value="ENSSDAP00000023711.1"/>
    <property type="gene ID" value="ENSSDAG00000021605.1"/>
</dbReference>
<keyword evidence="16" id="KW-1185">Reference proteome</keyword>
<evidence type="ECO:0000256" key="11">
    <source>
        <dbReference type="ARBA" id="ARBA00023306"/>
    </source>
</evidence>
<dbReference type="Pfam" id="PF16740">
    <property type="entry name" value="SKA2"/>
    <property type="match status" value="1"/>
</dbReference>
<dbReference type="Ensembl" id="ENSSDAT00000027149.1">
    <property type="protein sequence ID" value="ENSSDAP00000023720.1"/>
    <property type="gene ID" value="ENSSDAG00000021615.1"/>
</dbReference>
<evidence type="ECO:0000313" key="16">
    <source>
        <dbReference type="Proteomes" id="UP000694422"/>
    </source>
</evidence>
<dbReference type="PANTHER" id="PTHR32017">
    <property type="entry name" value="SPINDLE AND KINETOCHORE-ASSOCIATED PROTEIN 2"/>
    <property type="match status" value="1"/>
</dbReference>
<name>A0A8C9QG50_SPEDA</name>
<keyword evidence="8" id="KW-0498">Mitosis</keyword>
<evidence type="ECO:0000256" key="12">
    <source>
        <dbReference type="ARBA" id="ARBA00023328"/>
    </source>
</evidence>